<accession>A0A6G7VAR1</accession>
<reference evidence="6" key="1">
    <citation type="submission" date="2020-01" db="EMBL/GenBank/DDBJ databases">
        <title>Caldichromatium gen. nov., sp. nov., a thermophilic purple sulfur bacterium member of the family Chromatiaceae isolated from Nakabusa hot spring, Japan.</title>
        <authorList>
            <person name="Saini M.K."/>
            <person name="Hanada S."/>
            <person name="Tank M."/>
        </authorList>
    </citation>
    <scope>NUCLEOTIDE SEQUENCE [LARGE SCALE GENOMIC DNA]</scope>
    <source>
        <strain evidence="6">No.7</strain>
    </source>
</reference>
<protein>
    <submittedName>
        <fullName evidence="5">Glycosyltransferase family 4 protein</fullName>
    </submittedName>
</protein>
<gene>
    <name evidence="5" type="ORF">GWK36_01890</name>
</gene>
<dbReference type="GO" id="GO:1901135">
    <property type="term" value="P:carbohydrate derivative metabolic process"/>
    <property type="evidence" value="ECO:0007669"/>
    <property type="project" value="UniProtKB-ARBA"/>
</dbReference>
<evidence type="ECO:0000256" key="2">
    <source>
        <dbReference type="ARBA" id="ARBA00022679"/>
    </source>
</evidence>
<dbReference type="Pfam" id="PF00534">
    <property type="entry name" value="Glycos_transf_1"/>
    <property type="match status" value="1"/>
</dbReference>
<proteinExistence type="predicted"/>
<evidence type="ECO:0000259" key="3">
    <source>
        <dbReference type="Pfam" id="PF00534"/>
    </source>
</evidence>
<feature type="domain" description="Glycosyltransferase subfamily 4-like N-terminal" evidence="4">
    <location>
        <begin position="30"/>
        <end position="168"/>
    </location>
</feature>
<dbReference type="KEGG" id="cjap:GWK36_01890"/>
<dbReference type="PANTHER" id="PTHR12526">
    <property type="entry name" value="GLYCOSYLTRANSFERASE"/>
    <property type="match status" value="1"/>
</dbReference>
<dbReference type="RefSeq" id="WP_166269598.1">
    <property type="nucleotide sequence ID" value="NZ_CP048029.1"/>
</dbReference>
<keyword evidence="6" id="KW-1185">Reference proteome</keyword>
<dbReference type="InterPro" id="IPR028098">
    <property type="entry name" value="Glyco_trans_4-like_N"/>
</dbReference>
<dbReference type="PANTHER" id="PTHR12526:SF510">
    <property type="entry name" value="D-INOSITOL 3-PHOSPHATE GLYCOSYLTRANSFERASE"/>
    <property type="match status" value="1"/>
</dbReference>
<name>A0A6G7VAR1_9GAMM</name>
<evidence type="ECO:0000256" key="1">
    <source>
        <dbReference type="ARBA" id="ARBA00022676"/>
    </source>
</evidence>
<evidence type="ECO:0000313" key="5">
    <source>
        <dbReference type="EMBL" id="QIK36956.1"/>
    </source>
</evidence>
<dbReference type="GO" id="GO:0016757">
    <property type="term" value="F:glycosyltransferase activity"/>
    <property type="evidence" value="ECO:0007669"/>
    <property type="project" value="UniProtKB-KW"/>
</dbReference>
<dbReference type="CDD" id="cd03801">
    <property type="entry name" value="GT4_PimA-like"/>
    <property type="match status" value="1"/>
</dbReference>
<keyword evidence="2 5" id="KW-0808">Transferase</keyword>
<dbReference type="InterPro" id="IPR001296">
    <property type="entry name" value="Glyco_trans_1"/>
</dbReference>
<dbReference type="Gene3D" id="3.40.50.2000">
    <property type="entry name" value="Glycogen Phosphorylase B"/>
    <property type="match status" value="2"/>
</dbReference>
<evidence type="ECO:0000313" key="6">
    <source>
        <dbReference type="Proteomes" id="UP000502699"/>
    </source>
</evidence>
<sequence>MKILFLSKRRPQGRDLFTQPYGRFFHLPQLLVERGHEAHLLLLGYRHEPAQTRCIDGLHVHTVPALPWGPWSYLAKAHALCTTFVPDWVVGFSDTWYGILATRLAAKHGCKSLIDAYDNYESYIPWARPLHSAWRRALARADVVTAAGPQLAEWMRITSGRDYVEVVPMAADPVFMPLPKAECRRALGLPLDRTLVGYSGSLHPNRGVDQLFSVYARLREYDPRIQLVLSGRLAKGVELPVGVHWLGYRPAEQVPQIVNSLDLMFVFNQPSAFGNYSYPAKLYEAMACGVSVVASNVPGTAWILQDHPEMLACAGDVEDFTNKAAALLAQKNRIYSQPAGWELAAQRFESLLGKR</sequence>
<evidence type="ECO:0000259" key="4">
    <source>
        <dbReference type="Pfam" id="PF13579"/>
    </source>
</evidence>
<feature type="domain" description="Glycosyl transferase family 1" evidence="3">
    <location>
        <begin position="182"/>
        <end position="331"/>
    </location>
</feature>
<dbReference type="AlphaFoldDB" id="A0A6G7VAR1"/>
<keyword evidence="1" id="KW-0328">Glycosyltransferase</keyword>
<dbReference type="Proteomes" id="UP000502699">
    <property type="component" value="Chromosome"/>
</dbReference>
<organism evidence="5 6">
    <name type="scientific">Caldichromatium japonicum</name>
    <dbReference type="NCBI Taxonomy" id="2699430"/>
    <lineage>
        <taxon>Bacteria</taxon>
        <taxon>Pseudomonadati</taxon>
        <taxon>Pseudomonadota</taxon>
        <taxon>Gammaproteobacteria</taxon>
        <taxon>Chromatiales</taxon>
        <taxon>Chromatiaceae</taxon>
        <taxon>Caldichromatium</taxon>
    </lineage>
</organism>
<dbReference type="Pfam" id="PF13579">
    <property type="entry name" value="Glyco_trans_4_4"/>
    <property type="match status" value="1"/>
</dbReference>
<dbReference type="EMBL" id="CP048029">
    <property type="protein sequence ID" value="QIK36956.1"/>
    <property type="molecule type" value="Genomic_DNA"/>
</dbReference>
<dbReference type="SUPFAM" id="SSF53756">
    <property type="entry name" value="UDP-Glycosyltransferase/glycogen phosphorylase"/>
    <property type="match status" value="1"/>
</dbReference>